<dbReference type="Gene3D" id="1.25.40.10">
    <property type="entry name" value="Tetratricopeptide repeat domain"/>
    <property type="match status" value="1"/>
</dbReference>
<dbReference type="InterPro" id="IPR004358">
    <property type="entry name" value="Sig_transdc_His_kin-like_C"/>
</dbReference>
<name>A0A848J1C6_9BACT</name>
<proteinExistence type="predicted"/>
<dbReference type="InterPro" id="IPR011990">
    <property type="entry name" value="TPR-like_helical_dom_sf"/>
</dbReference>
<evidence type="ECO:0000313" key="14">
    <source>
        <dbReference type="EMBL" id="NMM49616.1"/>
    </source>
</evidence>
<dbReference type="InterPro" id="IPR003661">
    <property type="entry name" value="HisK_dim/P_dom"/>
</dbReference>
<evidence type="ECO:0000256" key="4">
    <source>
        <dbReference type="ARBA" id="ARBA00022679"/>
    </source>
</evidence>
<protein>
    <recommendedName>
        <fullName evidence="2">histidine kinase</fullName>
        <ecNumber evidence="2">2.7.13.3</ecNumber>
    </recommendedName>
</protein>
<accession>A0A848J1C6</accession>
<keyword evidence="11" id="KW-0472">Membrane</keyword>
<keyword evidence="7" id="KW-0067">ATP-binding</keyword>
<dbReference type="GO" id="GO:0005524">
    <property type="term" value="F:ATP binding"/>
    <property type="evidence" value="ECO:0007669"/>
    <property type="project" value="UniProtKB-KW"/>
</dbReference>
<keyword evidence="15" id="KW-1185">Reference proteome</keyword>
<evidence type="ECO:0000256" key="6">
    <source>
        <dbReference type="ARBA" id="ARBA00022777"/>
    </source>
</evidence>
<dbReference type="PANTHER" id="PTHR42878:SF7">
    <property type="entry name" value="SENSOR HISTIDINE KINASE GLRK"/>
    <property type="match status" value="1"/>
</dbReference>
<dbReference type="Gene3D" id="3.30.565.10">
    <property type="entry name" value="Histidine kinase-like ATPase, C-terminal domain"/>
    <property type="match status" value="1"/>
</dbReference>
<dbReference type="PRINTS" id="PR00344">
    <property type="entry name" value="BCTRLSENSOR"/>
</dbReference>
<dbReference type="SMART" id="SM00388">
    <property type="entry name" value="HisKA"/>
    <property type="match status" value="1"/>
</dbReference>
<feature type="coiled-coil region" evidence="10">
    <location>
        <begin position="386"/>
        <end position="420"/>
    </location>
</feature>
<dbReference type="InterPro" id="IPR003594">
    <property type="entry name" value="HATPase_dom"/>
</dbReference>
<keyword evidence="11" id="KW-0812">Transmembrane</keyword>
<evidence type="ECO:0000256" key="11">
    <source>
        <dbReference type="SAM" id="Phobius"/>
    </source>
</evidence>
<evidence type="ECO:0000256" key="1">
    <source>
        <dbReference type="ARBA" id="ARBA00000085"/>
    </source>
</evidence>
<feature type="chain" id="PRO_5032708742" description="histidine kinase" evidence="12">
    <location>
        <begin position="23"/>
        <end position="646"/>
    </location>
</feature>
<evidence type="ECO:0000256" key="9">
    <source>
        <dbReference type="PROSITE-ProRule" id="PRU00339"/>
    </source>
</evidence>
<dbReference type="SUPFAM" id="SSF48452">
    <property type="entry name" value="TPR-like"/>
    <property type="match status" value="2"/>
</dbReference>
<comment type="catalytic activity">
    <reaction evidence="1">
        <text>ATP + protein L-histidine = ADP + protein N-phospho-L-histidine.</text>
        <dbReference type="EC" id="2.7.13.3"/>
    </reaction>
</comment>
<evidence type="ECO:0000256" key="3">
    <source>
        <dbReference type="ARBA" id="ARBA00022553"/>
    </source>
</evidence>
<keyword evidence="5" id="KW-0547">Nucleotide-binding</keyword>
<feature type="transmembrane region" description="Helical" evidence="11">
    <location>
        <begin position="349"/>
        <end position="366"/>
    </location>
</feature>
<gene>
    <name evidence="14" type="ORF">HH304_14505</name>
</gene>
<dbReference type="InterPro" id="IPR036097">
    <property type="entry name" value="HisK_dim/P_sf"/>
</dbReference>
<keyword evidence="6" id="KW-0418">Kinase</keyword>
<dbReference type="SMART" id="SM00028">
    <property type="entry name" value="TPR"/>
    <property type="match status" value="3"/>
</dbReference>
<dbReference type="Gene3D" id="1.10.287.130">
    <property type="match status" value="1"/>
</dbReference>
<dbReference type="PANTHER" id="PTHR42878">
    <property type="entry name" value="TWO-COMPONENT HISTIDINE KINASE"/>
    <property type="match status" value="1"/>
</dbReference>
<dbReference type="Proteomes" id="UP000559010">
    <property type="component" value="Unassembled WGS sequence"/>
</dbReference>
<dbReference type="SUPFAM" id="SSF47384">
    <property type="entry name" value="Homodimeric domain of signal transducing histidine kinase"/>
    <property type="match status" value="1"/>
</dbReference>
<dbReference type="Pfam" id="PF02518">
    <property type="entry name" value="HATPase_c"/>
    <property type="match status" value="1"/>
</dbReference>
<evidence type="ECO:0000256" key="7">
    <source>
        <dbReference type="ARBA" id="ARBA00022840"/>
    </source>
</evidence>
<keyword evidence="4" id="KW-0808">Transferase</keyword>
<reference evidence="14 15" key="1">
    <citation type="submission" date="2020-04" db="EMBL/GenBank/DDBJ databases">
        <title>Flammeovirgaceae bacterium KN852 isolated from deep sea.</title>
        <authorList>
            <person name="Zhang D.-C."/>
        </authorList>
    </citation>
    <scope>NUCLEOTIDE SEQUENCE [LARGE SCALE GENOMIC DNA]</scope>
    <source>
        <strain evidence="14 15">KN852</strain>
    </source>
</reference>
<dbReference type="GO" id="GO:0007234">
    <property type="term" value="P:osmosensory signaling via phosphorelay pathway"/>
    <property type="evidence" value="ECO:0007669"/>
    <property type="project" value="TreeGrafter"/>
</dbReference>
<feature type="domain" description="Histidine kinase" evidence="13">
    <location>
        <begin position="434"/>
        <end position="646"/>
    </location>
</feature>
<dbReference type="InterPro" id="IPR050351">
    <property type="entry name" value="BphY/WalK/GraS-like"/>
</dbReference>
<sequence>MKTLLKYLTVFLLCIFSNDVFSQTNDLEINEDNYLMYKDLVSDYLHSDPDSAYNLGKVLITYLKKIEDKDEEIIVKSYMAVAAIETGNYKTAVLLVHQSLGMLDGITNNHVKRAAYSNSGLVYKSLGYYSKAIEYYQNSLDHIEDNNERMKALPYGHIGDCYVELGEVEKGLDYILKANDFNIKSGNEIGELFTASYLMNAYLKLGRNDDVLNLYSHYRKKMNSSNEILAKVMIKLSAAKAYRNVGELDSMFVLLHSSAGESEKMKLNSYTEEIYKLLAEFYEVKGLSDKADEYYKLYVNLLTENSRINREREIQALQMGFELANQAEENQRLFELARVKDAAARRQTFYTWVFIGLSLILAIILYRSYKIRQELRAANNKLVKSRQLIINQNTKIESQNKQLEEKVEARTRALSGANNELRTQNDQLEQYAFITAHNLRSPIARMIGLIQILDNQSEEEKETILKHIRTEANSLDQIVKDLNQILSIRKGAGKAYHEINVKESLKEIIDPFVKQFEEIDGEIHLSCPEKIYWHLIPAYFKSIFQNLISNAIKYKDSNRKLIVNINVNIEGGELVISVDDTAIGMDLDLISTKIFGLYQRFTSNVEGKGMGLYMVKLQAESMNGRVEVDSQKGKGTKFIIRFQSNG</sequence>
<evidence type="ECO:0000256" key="10">
    <source>
        <dbReference type="SAM" id="Coils"/>
    </source>
</evidence>
<keyword evidence="12" id="KW-0732">Signal</keyword>
<dbReference type="CDD" id="cd00075">
    <property type="entry name" value="HATPase"/>
    <property type="match status" value="1"/>
</dbReference>
<dbReference type="CDD" id="cd00082">
    <property type="entry name" value="HisKA"/>
    <property type="match status" value="1"/>
</dbReference>
<dbReference type="PROSITE" id="PS50109">
    <property type="entry name" value="HIS_KIN"/>
    <property type="match status" value="1"/>
</dbReference>
<keyword evidence="8" id="KW-0902">Two-component regulatory system</keyword>
<dbReference type="EMBL" id="JABBNU010000009">
    <property type="protein sequence ID" value="NMM49616.1"/>
    <property type="molecule type" value="Genomic_DNA"/>
</dbReference>
<keyword evidence="10" id="KW-0175">Coiled coil</keyword>
<dbReference type="EC" id="2.7.13.3" evidence="2"/>
<evidence type="ECO:0000256" key="2">
    <source>
        <dbReference type="ARBA" id="ARBA00012438"/>
    </source>
</evidence>
<dbReference type="InterPro" id="IPR036890">
    <property type="entry name" value="HATPase_C_sf"/>
</dbReference>
<dbReference type="GO" id="GO:0000156">
    <property type="term" value="F:phosphorelay response regulator activity"/>
    <property type="evidence" value="ECO:0007669"/>
    <property type="project" value="TreeGrafter"/>
</dbReference>
<dbReference type="SUPFAM" id="SSF55874">
    <property type="entry name" value="ATPase domain of HSP90 chaperone/DNA topoisomerase II/histidine kinase"/>
    <property type="match status" value="1"/>
</dbReference>
<dbReference type="RefSeq" id="WP_169682904.1">
    <property type="nucleotide sequence ID" value="NZ_JABBNU010000009.1"/>
</dbReference>
<evidence type="ECO:0000256" key="5">
    <source>
        <dbReference type="ARBA" id="ARBA00022741"/>
    </source>
</evidence>
<feature type="repeat" description="TPR" evidence="9">
    <location>
        <begin position="113"/>
        <end position="146"/>
    </location>
</feature>
<dbReference type="AlphaFoldDB" id="A0A848J1C6"/>
<comment type="caution">
    <text evidence="14">The sequence shown here is derived from an EMBL/GenBank/DDBJ whole genome shotgun (WGS) entry which is preliminary data.</text>
</comment>
<dbReference type="PROSITE" id="PS50005">
    <property type="entry name" value="TPR"/>
    <property type="match status" value="1"/>
</dbReference>
<evidence type="ECO:0000256" key="8">
    <source>
        <dbReference type="ARBA" id="ARBA00023012"/>
    </source>
</evidence>
<dbReference type="InterPro" id="IPR019734">
    <property type="entry name" value="TPR_rpt"/>
</dbReference>
<dbReference type="GO" id="GO:0000155">
    <property type="term" value="F:phosphorelay sensor kinase activity"/>
    <property type="evidence" value="ECO:0007669"/>
    <property type="project" value="InterPro"/>
</dbReference>
<keyword evidence="9" id="KW-0802">TPR repeat</keyword>
<dbReference type="SMART" id="SM00387">
    <property type="entry name" value="HATPase_c"/>
    <property type="match status" value="1"/>
</dbReference>
<dbReference type="InterPro" id="IPR005467">
    <property type="entry name" value="His_kinase_dom"/>
</dbReference>
<evidence type="ECO:0000256" key="12">
    <source>
        <dbReference type="SAM" id="SignalP"/>
    </source>
</evidence>
<organism evidence="14 15">
    <name type="scientific">Marinigracilibium pacificum</name>
    <dbReference type="NCBI Taxonomy" id="2729599"/>
    <lineage>
        <taxon>Bacteria</taxon>
        <taxon>Pseudomonadati</taxon>
        <taxon>Bacteroidota</taxon>
        <taxon>Cytophagia</taxon>
        <taxon>Cytophagales</taxon>
        <taxon>Flammeovirgaceae</taxon>
        <taxon>Marinigracilibium</taxon>
    </lineage>
</organism>
<keyword evidence="11" id="KW-1133">Transmembrane helix</keyword>
<dbReference type="GO" id="GO:0030295">
    <property type="term" value="F:protein kinase activator activity"/>
    <property type="evidence" value="ECO:0007669"/>
    <property type="project" value="TreeGrafter"/>
</dbReference>
<evidence type="ECO:0000313" key="15">
    <source>
        <dbReference type="Proteomes" id="UP000559010"/>
    </source>
</evidence>
<keyword evidence="3" id="KW-0597">Phosphoprotein</keyword>
<feature type="signal peptide" evidence="12">
    <location>
        <begin position="1"/>
        <end position="22"/>
    </location>
</feature>
<dbReference type="Pfam" id="PF00512">
    <property type="entry name" value="HisKA"/>
    <property type="match status" value="1"/>
</dbReference>
<evidence type="ECO:0000259" key="13">
    <source>
        <dbReference type="PROSITE" id="PS50109"/>
    </source>
</evidence>